<dbReference type="InterPro" id="IPR047690">
    <property type="entry name" value="IPExxxVDY_fam"/>
</dbReference>
<dbReference type="EMBL" id="DXEZ01000147">
    <property type="protein sequence ID" value="HIX54422.1"/>
    <property type="molecule type" value="Genomic_DNA"/>
</dbReference>
<sequence>MNKIIQRIRLDIDFDSELEFQMIGINSHLKDYRLCHFINKNSNIELVFGKESHFDSLGNKKEKSEEDLDYHVVELSTKNKKTSKNHFKTYRYCEDDFEKEAYLISNKSEEGRLLIPEASHFDAFLIIKHYIDQDDFKKLLKNINSIKEVSIAKEIFPKTLKSKENLIF</sequence>
<dbReference type="Proteomes" id="UP000824156">
    <property type="component" value="Unassembled WGS sequence"/>
</dbReference>
<gene>
    <name evidence="1" type="ORF">H9853_05300</name>
</gene>
<reference evidence="1" key="1">
    <citation type="journal article" date="2021" name="PeerJ">
        <title>Extensive microbial diversity within the chicken gut microbiome revealed by metagenomics and culture.</title>
        <authorList>
            <person name="Gilroy R."/>
            <person name="Ravi A."/>
            <person name="Getino M."/>
            <person name="Pursley I."/>
            <person name="Horton D.L."/>
            <person name="Alikhan N.F."/>
            <person name="Baker D."/>
            <person name="Gharbi K."/>
            <person name="Hall N."/>
            <person name="Watson M."/>
            <person name="Adriaenssens E.M."/>
            <person name="Foster-Nyarko E."/>
            <person name="Jarju S."/>
            <person name="Secka A."/>
            <person name="Antonio M."/>
            <person name="Oren A."/>
            <person name="Chaudhuri R.R."/>
            <person name="La Ragione R."/>
            <person name="Hildebrand F."/>
            <person name="Pallen M.J."/>
        </authorList>
    </citation>
    <scope>NUCLEOTIDE SEQUENCE</scope>
    <source>
        <strain evidence="1">1719</strain>
    </source>
</reference>
<organism evidence="1 2">
    <name type="scientific">Candidatus Sphingobacterium stercoripullorum</name>
    <dbReference type="NCBI Taxonomy" id="2838759"/>
    <lineage>
        <taxon>Bacteria</taxon>
        <taxon>Pseudomonadati</taxon>
        <taxon>Bacteroidota</taxon>
        <taxon>Sphingobacteriia</taxon>
        <taxon>Sphingobacteriales</taxon>
        <taxon>Sphingobacteriaceae</taxon>
        <taxon>Sphingobacterium</taxon>
    </lineage>
</organism>
<protein>
    <submittedName>
        <fullName evidence="1">IPExxxVDY family protein</fullName>
    </submittedName>
</protein>
<name>A0A9D1W9U2_9SPHI</name>
<reference evidence="1" key="2">
    <citation type="submission" date="2021-04" db="EMBL/GenBank/DDBJ databases">
        <authorList>
            <person name="Gilroy R."/>
        </authorList>
    </citation>
    <scope>NUCLEOTIDE SEQUENCE</scope>
    <source>
        <strain evidence="1">1719</strain>
    </source>
</reference>
<proteinExistence type="predicted"/>
<comment type="caution">
    <text evidence="1">The sequence shown here is derived from an EMBL/GenBank/DDBJ whole genome shotgun (WGS) entry which is preliminary data.</text>
</comment>
<evidence type="ECO:0000313" key="2">
    <source>
        <dbReference type="Proteomes" id="UP000824156"/>
    </source>
</evidence>
<accession>A0A9D1W9U2</accession>
<dbReference type="AlphaFoldDB" id="A0A9D1W9U2"/>
<dbReference type="NCBIfam" id="NF033205">
    <property type="entry name" value="IPExxxVDY"/>
    <property type="match status" value="1"/>
</dbReference>
<evidence type="ECO:0000313" key="1">
    <source>
        <dbReference type="EMBL" id="HIX54422.1"/>
    </source>
</evidence>